<dbReference type="PANTHER" id="PTHR47359">
    <property type="entry name" value="PEPTIDOGLYCAN DL-ENDOPEPTIDASE CWLO"/>
    <property type="match status" value="1"/>
</dbReference>
<evidence type="ECO:0000256" key="2">
    <source>
        <dbReference type="ARBA" id="ARBA00022670"/>
    </source>
</evidence>
<dbReference type="RefSeq" id="WP_203883403.1">
    <property type="nucleotide sequence ID" value="NZ_BAABHH010000005.1"/>
</dbReference>
<evidence type="ECO:0000313" key="7">
    <source>
        <dbReference type="Proteomes" id="UP000630097"/>
    </source>
</evidence>
<dbReference type="SUPFAM" id="SSF54001">
    <property type="entry name" value="Cysteine proteinases"/>
    <property type="match status" value="1"/>
</dbReference>
<dbReference type="Proteomes" id="UP000630097">
    <property type="component" value="Unassembled WGS sequence"/>
</dbReference>
<keyword evidence="3" id="KW-0378">Hydrolase</keyword>
<comment type="similarity">
    <text evidence="1">Belongs to the peptidase C40 family.</text>
</comment>
<dbReference type="PANTHER" id="PTHR47359:SF3">
    <property type="entry name" value="NLP_P60 DOMAIN-CONTAINING PROTEIN-RELATED"/>
    <property type="match status" value="1"/>
</dbReference>
<feature type="domain" description="NlpC/P60" evidence="5">
    <location>
        <begin position="286"/>
        <end position="426"/>
    </location>
</feature>
<accession>A0A8J3PS84</accession>
<keyword evidence="7" id="KW-1185">Reference proteome</keyword>
<evidence type="ECO:0000313" key="6">
    <source>
        <dbReference type="EMBL" id="GIG79967.1"/>
    </source>
</evidence>
<dbReference type="InterPro" id="IPR051794">
    <property type="entry name" value="PG_Endopeptidase_C40"/>
</dbReference>
<dbReference type="PROSITE" id="PS51935">
    <property type="entry name" value="NLPC_P60"/>
    <property type="match status" value="1"/>
</dbReference>
<dbReference type="Pfam" id="PF00877">
    <property type="entry name" value="NLPC_P60"/>
    <property type="match status" value="1"/>
</dbReference>
<sequence>MIVETSLAKLLAAGGGLISSVVLIAGLSGGAKYAAASTDAAALSRAVCSYGSHEGSGTERPLAFGLTTEQLANAQTIVDEATSRGLPRRAVEIALATALQESHLDNSAVGDHGKAFGMFQQHPDSGWGTRSQVTTPGYAARAFYERLVKVRGWEAMPLTKAAAIVQRPKEDLRREYAKHKPLAQKLAAALSKPATAKAPATGFRNVGLSPAQQEEARISIKAAAGLGIPRQAVVADVISVLANQMPGVDPAEIKRRAEHAVITIAGQLCADLSVALNGISGDVLAGTSRGAIAVQAALRMRGIPYSWGGGGPSGPSYGIGRGARTSGFDCSGLTEYAWAKAGARIGGDTSAQWNAGAHIPRKAIQPGDLIFFAYNPSNPATIHHVGIAIDSTRMVHAPFTGSTVRVQTWAGIPEREGAFIGVVRPP</sequence>
<reference evidence="6 7" key="1">
    <citation type="submission" date="2021-01" db="EMBL/GenBank/DDBJ databases">
        <title>Whole genome shotgun sequence of Planotetraspora kaengkrachanensis NBRC 104272.</title>
        <authorList>
            <person name="Komaki H."/>
            <person name="Tamura T."/>
        </authorList>
    </citation>
    <scope>NUCLEOTIDE SEQUENCE [LARGE SCALE GENOMIC DNA]</scope>
    <source>
        <strain evidence="6 7">NBRC 104272</strain>
    </source>
</reference>
<evidence type="ECO:0000259" key="5">
    <source>
        <dbReference type="PROSITE" id="PS51935"/>
    </source>
</evidence>
<protein>
    <submittedName>
        <fullName evidence="6">Lipoprotein</fullName>
    </submittedName>
</protein>
<dbReference type="GO" id="GO:0008234">
    <property type="term" value="F:cysteine-type peptidase activity"/>
    <property type="evidence" value="ECO:0007669"/>
    <property type="project" value="UniProtKB-KW"/>
</dbReference>
<keyword evidence="2" id="KW-0645">Protease</keyword>
<dbReference type="InterPro" id="IPR038765">
    <property type="entry name" value="Papain-like_cys_pep_sf"/>
</dbReference>
<dbReference type="EMBL" id="BONV01000011">
    <property type="protein sequence ID" value="GIG79967.1"/>
    <property type="molecule type" value="Genomic_DNA"/>
</dbReference>
<dbReference type="Gene3D" id="3.90.1720.10">
    <property type="entry name" value="endopeptidase domain like (from Nostoc punctiforme)"/>
    <property type="match status" value="1"/>
</dbReference>
<dbReference type="GO" id="GO:0006508">
    <property type="term" value="P:proteolysis"/>
    <property type="evidence" value="ECO:0007669"/>
    <property type="project" value="UniProtKB-KW"/>
</dbReference>
<proteinExistence type="inferred from homology"/>
<name>A0A8J3PS84_9ACTN</name>
<dbReference type="AlphaFoldDB" id="A0A8J3PS84"/>
<keyword evidence="4" id="KW-0788">Thiol protease</keyword>
<dbReference type="InterPro" id="IPR000064">
    <property type="entry name" value="NLP_P60_dom"/>
</dbReference>
<evidence type="ECO:0000256" key="3">
    <source>
        <dbReference type="ARBA" id="ARBA00022801"/>
    </source>
</evidence>
<evidence type="ECO:0000256" key="1">
    <source>
        <dbReference type="ARBA" id="ARBA00007074"/>
    </source>
</evidence>
<gene>
    <name evidence="6" type="ORF">Pka01_30940</name>
</gene>
<organism evidence="6 7">
    <name type="scientific">Planotetraspora kaengkrachanensis</name>
    <dbReference type="NCBI Taxonomy" id="575193"/>
    <lineage>
        <taxon>Bacteria</taxon>
        <taxon>Bacillati</taxon>
        <taxon>Actinomycetota</taxon>
        <taxon>Actinomycetes</taxon>
        <taxon>Streptosporangiales</taxon>
        <taxon>Streptosporangiaceae</taxon>
        <taxon>Planotetraspora</taxon>
    </lineage>
</organism>
<comment type="caution">
    <text evidence="6">The sequence shown here is derived from an EMBL/GenBank/DDBJ whole genome shotgun (WGS) entry which is preliminary data.</text>
</comment>
<evidence type="ECO:0000256" key="4">
    <source>
        <dbReference type="ARBA" id="ARBA00022807"/>
    </source>
</evidence>
<keyword evidence="6" id="KW-0449">Lipoprotein</keyword>